<dbReference type="KEGG" id="ttd:A3L14_02080"/>
<proteinExistence type="predicted"/>
<dbReference type="STRING" id="277988.SAMN05216170_1864"/>
<evidence type="ECO:0000313" key="3">
    <source>
        <dbReference type="EMBL" id="SEW14530.1"/>
    </source>
</evidence>
<gene>
    <name evidence="1" type="ORF">A3L14_02080</name>
    <name evidence="2" type="ORF">AMR53_08455</name>
    <name evidence="3" type="ORF">SAMN05216170_1864</name>
</gene>
<dbReference type="EMBL" id="CP015105">
    <property type="protein sequence ID" value="ASJ11750.1"/>
    <property type="molecule type" value="Genomic_DNA"/>
</dbReference>
<dbReference type="OrthoDB" id="86203at2157"/>
<organism evidence="2 4">
    <name type="scientific">Thermococcus thioreducens</name>
    <dbReference type="NCBI Taxonomy" id="277988"/>
    <lineage>
        <taxon>Archaea</taxon>
        <taxon>Methanobacteriati</taxon>
        <taxon>Methanobacteriota</taxon>
        <taxon>Thermococci</taxon>
        <taxon>Thermococcales</taxon>
        <taxon>Thermococcaceae</taxon>
        <taxon>Thermococcus</taxon>
    </lineage>
</organism>
<dbReference type="GeneID" id="33333172"/>
<dbReference type="Proteomes" id="UP000250136">
    <property type="component" value="Chromosome"/>
</dbReference>
<reference evidence="1 6" key="2">
    <citation type="submission" date="2016-04" db="EMBL/GenBank/DDBJ databases">
        <title>Complete genome sequence of Thermococcus thioreducens type strain OGL-20P.</title>
        <authorList>
            <person name="Oger P.M."/>
        </authorList>
    </citation>
    <scope>NUCLEOTIDE SEQUENCE [LARGE SCALE GENOMIC DNA]</scope>
    <source>
        <strain evidence="1 6">OGL-20P</strain>
    </source>
</reference>
<evidence type="ECO:0000313" key="5">
    <source>
        <dbReference type="Proteomes" id="UP000182125"/>
    </source>
</evidence>
<dbReference type="Proteomes" id="UP000182125">
    <property type="component" value="Unassembled WGS sequence"/>
</dbReference>
<evidence type="ECO:0000313" key="6">
    <source>
        <dbReference type="Proteomes" id="UP000250136"/>
    </source>
</evidence>
<evidence type="ECO:0008006" key="7">
    <source>
        <dbReference type="Google" id="ProtNLM"/>
    </source>
</evidence>
<dbReference type="RefSeq" id="WP_055429843.1">
    <property type="nucleotide sequence ID" value="NZ_CP015105.1"/>
</dbReference>
<dbReference type="EMBL" id="LIXN01000014">
    <property type="protein sequence ID" value="KQH81960.1"/>
    <property type="molecule type" value="Genomic_DNA"/>
</dbReference>
<evidence type="ECO:0000313" key="2">
    <source>
        <dbReference type="EMBL" id="KQH81960.1"/>
    </source>
</evidence>
<dbReference type="Proteomes" id="UP000051862">
    <property type="component" value="Unassembled WGS sequence"/>
</dbReference>
<evidence type="ECO:0000313" key="4">
    <source>
        <dbReference type="Proteomes" id="UP000051862"/>
    </source>
</evidence>
<dbReference type="EMBL" id="FOIW01000002">
    <property type="protein sequence ID" value="SEW14530.1"/>
    <property type="molecule type" value="Genomic_DNA"/>
</dbReference>
<dbReference type="InterPro" id="IPR018716">
    <property type="entry name" value="DUF2240"/>
</dbReference>
<dbReference type="Pfam" id="PF09999">
    <property type="entry name" value="DUF2240"/>
    <property type="match status" value="1"/>
</dbReference>
<sequence length="132" mass="15071">MHPIKRAVEYKGSIEFTRSELVGILAFSLRLMDVKSAKELIAKSLEEGLLEEKGGLLVVNKALLSEEEAGEDFFNEMVSYIAEALGWEREEVIEGIKSLRERYGDLDERVLVYLLGMDKGVDMSRFRDRLEL</sequence>
<keyword evidence="6" id="KW-1185">Reference proteome</keyword>
<name>A0A0Q2UMQ9_9EURY</name>
<protein>
    <recommendedName>
        <fullName evidence="7">DUF2240 domain-containing protein</fullName>
    </recommendedName>
</protein>
<evidence type="ECO:0000313" key="1">
    <source>
        <dbReference type="EMBL" id="ASJ11750.1"/>
    </source>
</evidence>
<dbReference type="PATRIC" id="fig|277988.4.peg.1777"/>
<reference evidence="3" key="3">
    <citation type="submission" date="2016-10" db="EMBL/GenBank/DDBJ databases">
        <authorList>
            <person name="de Groot N.N."/>
        </authorList>
    </citation>
    <scope>NUCLEOTIDE SEQUENCE [LARGE SCALE GENOMIC DNA]</scope>
    <source>
        <strain evidence="3">OGL-20</strain>
    </source>
</reference>
<reference evidence="5" key="4">
    <citation type="submission" date="2016-10" db="EMBL/GenBank/DDBJ databases">
        <authorList>
            <person name="Varghese N."/>
            <person name="Submissions S."/>
        </authorList>
    </citation>
    <scope>NUCLEOTIDE SEQUENCE [LARGE SCALE GENOMIC DNA]</scope>
    <source>
        <strain evidence="5">OGL-20</strain>
    </source>
</reference>
<accession>A0A0Q2UMQ9</accession>
<reference evidence="2 4" key="1">
    <citation type="submission" date="2015-08" db="EMBL/GenBank/DDBJ databases">
        <title>Thermococcus thioreducens DSM 14981 genome sequencing.</title>
        <authorList>
            <person name="Hong S.-J."/>
            <person name="Kim M.-C."/>
            <person name="Shin J.-H."/>
        </authorList>
    </citation>
    <scope>NUCLEOTIDE SEQUENCE [LARGE SCALE GENOMIC DNA]</scope>
    <source>
        <strain evidence="2 4">DSM 14981</strain>
    </source>
</reference>
<dbReference type="AlphaFoldDB" id="A0A0Q2UMQ9"/>